<proteinExistence type="evidence at transcript level"/>
<accession>A0A0C9SEV8</accession>
<organism evidence="1">
    <name type="scientific">Amblyomma americanum</name>
    <name type="common">Lone star tick</name>
    <dbReference type="NCBI Taxonomy" id="6943"/>
    <lineage>
        <taxon>Eukaryota</taxon>
        <taxon>Metazoa</taxon>
        <taxon>Ecdysozoa</taxon>
        <taxon>Arthropoda</taxon>
        <taxon>Chelicerata</taxon>
        <taxon>Arachnida</taxon>
        <taxon>Acari</taxon>
        <taxon>Parasitiformes</taxon>
        <taxon>Ixodida</taxon>
        <taxon>Ixodoidea</taxon>
        <taxon>Ixodidae</taxon>
        <taxon>Amblyomminae</taxon>
        <taxon>Amblyomma</taxon>
    </lineage>
</organism>
<sequence>MMERARAAAVVLSLCHPGARLVAAAAAASRVQAVAPSSGFRPPPLRRANQRAHRPGMVAVGTTTTIAGTAPWAAALAVEVAAAPAPTPLLLWAVEATLTASPTAGWGVASALGTAILRGVACAG</sequence>
<reference evidence="1" key="1">
    <citation type="journal article" date="2015" name="PLoS ONE">
        <title>An Insight into the Sialome of the Lone Star Tick, Amblyomma americanum, with a Glimpse on Its Time Dependent Gene Expression.</title>
        <authorList>
            <person name="Karim S."/>
            <person name="Ribeiro J.M."/>
        </authorList>
    </citation>
    <scope>NUCLEOTIDE SEQUENCE</scope>
    <source>
        <tissue evidence="1">Salivary gland</tissue>
    </source>
</reference>
<name>A0A0C9SEV8_AMBAM</name>
<dbReference type="AlphaFoldDB" id="A0A0C9SEV8"/>
<protein>
    <submittedName>
        <fullName evidence="1">Uncharacterized protein</fullName>
    </submittedName>
</protein>
<feature type="non-terminal residue" evidence="1">
    <location>
        <position position="124"/>
    </location>
</feature>
<dbReference type="EMBL" id="GBZX01000757">
    <property type="protein sequence ID" value="JAG91983.1"/>
    <property type="molecule type" value="mRNA"/>
</dbReference>
<evidence type="ECO:0000313" key="1">
    <source>
        <dbReference type="EMBL" id="JAG91983.1"/>
    </source>
</evidence>